<accession>A0A409Y373</accession>
<evidence type="ECO:0000313" key="5">
    <source>
        <dbReference type="Proteomes" id="UP000284706"/>
    </source>
</evidence>
<dbReference type="OrthoDB" id="2501483at2759"/>
<dbReference type="AlphaFoldDB" id="A0A409Y373"/>
<sequence length="664" mass="74871">MLLSQLADVTARKSSLKSLSLENVFRFLRYATLAREFIQHMQKDISLPPKHLPPSSLRLFASLLQVTPATISSLWSLLRFEVWSSPNATTVATEAEVKAYNKVALDLGTYIFIRQLATLTDPRTHKATLFTLREGTLPIYTTSFYCRACHRRYHHNYSVQNVNNVREYYGGVPDIIQVSQHCFISSDLLEFFAVSKTHGALSSMNCSRIYNHSIGLLNASVLNNLTAHMDTFQAYLSSKTNFRWQSSMQLLQTDVLNGFFLYSLLLDHAEQQSTLVLDHNAPSQKDRLQPALQARNARMEGFGQEEYTHACDLCYIVFLDDEGNLVKIQAAVCDGHTTGHPCCAVHDCKEPLLTLRQRFCATHTYLNNICAVTDCQSPIETGHLTCGSPDHRALENAYFKQGKALSRLRKRLNNTPGHSQGKDSVEGEDDTGMLVESTPSCDGKPEAGNRKLKAFFGHDTGMLVESTPSCDGKPEAGNRKLKAFFGRRRTHNEQIIMRPCGVILSRATFFGSEAVSAVNTFAKATFPTPQSTPEFFIFDNNCKLHAHQQNIGEKHFENTGMPVDVFHFDTKHSATDRHCQLYCNPAAFPELIKDGKWRINTSICEQTNVWLAGYQAILRDMEATRYNFYLDEMIKRRNRFVVAELGLKGHTPWNIPISTLFPIS</sequence>
<organism evidence="4 5">
    <name type="scientific">Gymnopilus dilepis</name>
    <dbReference type="NCBI Taxonomy" id="231916"/>
    <lineage>
        <taxon>Eukaryota</taxon>
        <taxon>Fungi</taxon>
        <taxon>Dikarya</taxon>
        <taxon>Basidiomycota</taxon>
        <taxon>Agaricomycotina</taxon>
        <taxon>Agaricomycetes</taxon>
        <taxon>Agaricomycetidae</taxon>
        <taxon>Agaricales</taxon>
        <taxon>Agaricineae</taxon>
        <taxon>Hymenogastraceae</taxon>
        <taxon>Gymnopilus</taxon>
    </lineage>
</organism>
<reference evidence="4 5" key="1">
    <citation type="journal article" date="2018" name="Evol. Lett.">
        <title>Horizontal gene cluster transfer increased hallucinogenic mushroom diversity.</title>
        <authorList>
            <person name="Reynolds H.T."/>
            <person name="Vijayakumar V."/>
            <person name="Gluck-Thaler E."/>
            <person name="Korotkin H.B."/>
            <person name="Matheny P.B."/>
            <person name="Slot J.C."/>
        </authorList>
    </citation>
    <scope>NUCLEOTIDE SEQUENCE [LARGE SCALE GENOMIC DNA]</scope>
    <source>
        <strain evidence="4 5">SRW20</strain>
    </source>
</reference>
<name>A0A409Y373_9AGAR</name>
<evidence type="ECO:0000259" key="3">
    <source>
        <dbReference type="Pfam" id="PF18721"/>
    </source>
</evidence>
<dbReference type="EMBL" id="NHYE01001254">
    <property type="protein sequence ID" value="PPQ97423.1"/>
    <property type="molecule type" value="Genomic_DNA"/>
</dbReference>
<dbReference type="Pfam" id="PF18721">
    <property type="entry name" value="CxC6"/>
    <property type="match status" value="1"/>
</dbReference>
<evidence type="ECO:0000256" key="1">
    <source>
        <dbReference type="SAM" id="MobiDB-lite"/>
    </source>
</evidence>
<proteinExistence type="predicted"/>
<comment type="caution">
    <text evidence="4">The sequence shown here is derived from an EMBL/GenBank/DDBJ whole genome shotgun (WGS) entry which is preliminary data.</text>
</comment>
<evidence type="ECO:0000259" key="2">
    <source>
        <dbReference type="Pfam" id="PF18718"/>
    </source>
</evidence>
<feature type="region of interest" description="Disordered" evidence="1">
    <location>
        <begin position="411"/>
        <end position="446"/>
    </location>
</feature>
<dbReference type="InParanoid" id="A0A409Y373"/>
<feature type="domain" description="CxC6 like cysteine cluster associated with KDZ" evidence="3">
    <location>
        <begin position="332"/>
        <end position="396"/>
    </location>
</feature>
<dbReference type="Pfam" id="PF18718">
    <property type="entry name" value="CxC5"/>
    <property type="match status" value="1"/>
</dbReference>
<feature type="domain" description="CxC5 like cysteine cluster associated with KDZ" evidence="2">
    <location>
        <begin position="118"/>
        <end position="213"/>
    </location>
</feature>
<keyword evidence="5" id="KW-1185">Reference proteome</keyword>
<dbReference type="STRING" id="231916.A0A409Y373"/>
<dbReference type="InterPro" id="IPR041539">
    <property type="entry name" value="CxC5"/>
</dbReference>
<dbReference type="InterPro" id="IPR040898">
    <property type="entry name" value="CxC6"/>
</dbReference>
<evidence type="ECO:0000313" key="4">
    <source>
        <dbReference type="EMBL" id="PPQ97423.1"/>
    </source>
</evidence>
<dbReference type="Proteomes" id="UP000284706">
    <property type="component" value="Unassembled WGS sequence"/>
</dbReference>
<evidence type="ECO:0008006" key="6">
    <source>
        <dbReference type="Google" id="ProtNLM"/>
    </source>
</evidence>
<protein>
    <recommendedName>
        <fullName evidence="6">CxC6 like cysteine cluster associated with KDZ domain-containing protein</fullName>
    </recommendedName>
</protein>
<gene>
    <name evidence="4" type="ORF">CVT26_006787</name>
</gene>